<comment type="caution">
    <text evidence="1">The sequence shown here is derived from an EMBL/GenBank/DDBJ whole genome shotgun (WGS) entry which is preliminary data.</text>
</comment>
<dbReference type="EMBL" id="CAJVSB020000420">
    <property type="protein sequence ID" value="CAH2050672.1"/>
    <property type="molecule type" value="Genomic_DNA"/>
</dbReference>
<proteinExistence type="predicted"/>
<keyword evidence="2" id="KW-1185">Reference proteome</keyword>
<evidence type="ECO:0000313" key="2">
    <source>
        <dbReference type="Proteomes" id="UP000836841"/>
    </source>
</evidence>
<sequence length="102" mass="11470">MWNFVYPDAPGGVDNPMLNPVAANAPSLVKLGCRRLFVGVAGEDEIIGDRGVWYYELVKDSGWEGEIELFELEGEGHAHQYLRPHTDNAKKMIDRLASFIKH</sequence>
<protein>
    <recommendedName>
        <fullName evidence="3">Alpha/beta hydrolase fold-3 domain-containing protein</fullName>
    </recommendedName>
</protein>
<evidence type="ECO:0008006" key="3">
    <source>
        <dbReference type="Google" id="ProtNLM"/>
    </source>
</evidence>
<reference evidence="1 2" key="1">
    <citation type="submission" date="2022-03" db="EMBL/GenBank/DDBJ databases">
        <authorList>
            <person name="Nunn A."/>
            <person name="Chopra R."/>
            <person name="Nunn A."/>
            <person name="Contreras Garrido A."/>
        </authorList>
    </citation>
    <scope>NUCLEOTIDE SEQUENCE [LARGE SCALE GENOMIC DNA]</scope>
</reference>
<dbReference type="Gene3D" id="3.40.50.1820">
    <property type="entry name" value="alpha/beta hydrolase"/>
    <property type="match status" value="1"/>
</dbReference>
<gene>
    <name evidence="1" type="ORF">TAV2_LOCUS8607</name>
</gene>
<evidence type="ECO:0000313" key="1">
    <source>
        <dbReference type="EMBL" id="CAH2050672.1"/>
    </source>
</evidence>
<name>A0AAU9RY18_THLAR</name>
<accession>A0AAU9RY18</accession>
<dbReference type="AlphaFoldDB" id="A0AAU9RY18"/>
<dbReference type="Proteomes" id="UP000836841">
    <property type="component" value="Unassembled WGS sequence"/>
</dbReference>
<organism evidence="1 2">
    <name type="scientific">Thlaspi arvense</name>
    <name type="common">Field penny-cress</name>
    <dbReference type="NCBI Taxonomy" id="13288"/>
    <lineage>
        <taxon>Eukaryota</taxon>
        <taxon>Viridiplantae</taxon>
        <taxon>Streptophyta</taxon>
        <taxon>Embryophyta</taxon>
        <taxon>Tracheophyta</taxon>
        <taxon>Spermatophyta</taxon>
        <taxon>Magnoliopsida</taxon>
        <taxon>eudicotyledons</taxon>
        <taxon>Gunneridae</taxon>
        <taxon>Pentapetalae</taxon>
        <taxon>rosids</taxon>
        <taxon>malvids</taxon>
        <taxon>Brassicales</taxon>
        <taxon>Brassicaceae</taxon>
        <taxon>Thlaspideae</taxon>
        <taxon>Thlaspi</taxon>
    </lineage>
</organism>
<dbReference type="SUPFAM" id="SSF53474">
    <property type="entry name" value="alpha/beta-Hydrolases"/>
    <property type="match status" value="1"/>
</dbReference>
<dbReference type="InterPro" id="IPR029058">
    <property type="entry name" value="AB_hydrolase_fold"/>
</dbReference>